<keyword evidence="2" id="KW-1133">Transmembrane helix</keyword>
<keyword evidence="2" id="KW-0472">Membrane</keyword>
<feature type="transmembrane region" description="Helical" evidence="2">
    <location>
        <begin position="48"/>
        <end position="69"/>
    </location>
</feature>
<feature type="region of interest" description="Disordered" evidence="1">
    <location>
        <begin position="83"/>
        <end position="110"/>
    </location>
</feature>
<evidence type="ECO:0000313" key="3">
    <source>
        <dbReference type="EMBL" id="MCE7508881.1"/>
    </source>
</evidence>
<accession>A0A9Q3W581</accession>
<name>A0A9Q3W581_9GAMM</name>
<evidence type="ECO:0000256" key="1">
    <source>
        <dbReference type="SAM" id="MobiDB-lite"/>
    </source>
</evidence>
<evidence type="ECO:0000256" key="2">
    <source>
        <dbReference type="SAM" id="Phobius"/>
    </source>
</evidence>
<keyword evidence="4" id="KW-1185">Reference proteome</keyword>
<keyword evidence="2" id="KW-0812">Transmembrane</keyword>
<evidence type="ECO:0000313" key="4">
    <source>
        <dbReference type="Proteomes" id="UP001107961"/>
    </source>
</evidence>
<proteinExistence type="predicted"/>
<gene>
    <name evidence="3" type="ORF">LZG35_09555</name>
</gene>
<protein>
    <submittedName>
        <fullName evidence="3">PrgI family protein</fullName>
    </submittedName>
</protein>
<dbReference type="EMBL" id="JAJVKT010000010">
    <property type="protein sequence ID" value="MCE7508881.1"/>
    <property type="molecule type" value="Genomic_DNA"/>
</dbReference>
<comment type="caution">
    <text evidence="3">The sequence shown here is derived from an EMBL/GenBank/DDBJ whole genome shotgun (WGS) entry which is preliminary data.</text>
</comment>
<dbReference type="RefSeq" id="WP_233925796.1">
    <property type="nucleotide sequence ID" value="NZ_JAJVKT010000010.1"/>
</dbReference>
<dbReference type="AlphaFoldDB" id="A0A9Q3W581"/>
<dbReference type="Proteomes" id="UP001107961">
    <property type="component" value="Unassembled WGS sequence"/>
</dbReference>
<sequence length="110" mass="12098">MSSNTRSQILEAITAPLGFFVLALLVVEAFLATILVGAELTDEHKINGMYLGVGLFIMVTLIVSLFVWFKPDHLTFDKEAHLRDKGKPPFGTDTSYALSEESLTPEEPKG</sequence>
<feature type="transmembrane region" description="Helical" evidence="2">
    <location>
        <begin position="12"/>
        <end position="36"/>
    </location>
</feature>
<reference evidence="3" key="1">
    <citation type="submission" date="2022-01" db="EMBL/GenBank/DDBJ databases">
        <authorList>
            <person name="Karlyshev A.V."/>
            <person name="Jaspars M."/>
        </authorList>
    </citation>
    <scope>NUCLEOTIDE SEQUENCE</scope>
    <source>
        <strain evidence="3">AGSA3-2</strain>
    </source>
</reference>
<organism evidence="3 4">
    <name type="scientific">Alloalcanivorax xenomutans</name>
    <dbReference type="NCBI Taxonomy" id="1094342"/>
    <lineage>
        <taxon>Bacteria</taxon>
        <taxon>Pseudomonadati</taxon>
        <taxon>Pseudomonadota</taxon>
        <taxon>Gammaproteobacteria</taxon>
        <taxon>Oceanospirillales</taxon>
        <taxon>Alcanivoracaceae</taxon>
        <taxon>Alloalcanivorax</taxon>
    </lineage>
</organism>